<gene>
    <name evidence="1" type="ORF">HDA36_005406</name>
</gene>
<keyword evidence="2" id="KW-1185">Reference proteome</keyword>
<protein>
    <recommendedName>
        <fullName evidence="3">DUF4192 domain-containing protein</fullName>
    </recommendedName>
</protein>
<dbReference type="EMBL" id="JACHDB010000002">
    <property type="protein sequence ID" value="MBB5435258.1"/>
    <property type="molecule type" value="Genomic_DNA"/>
</dbReference>
<evidence type="ECO:0000313" key="2">
    <source>
        <dbReference type="Proteomes" id="UP000572635"/>
    </source>
</evidence>
<evidence type="ECO:0000313" key="1">
    <source>
        <dbReference type="EMBL" id="MBB5435258.1"/>
    </source>
</evidence>
<sequence length="342" mass="36351">METATPWISVRRSGDVVGVVPYLVGYHPNDAVVVVGVHGATGRIRFVMCSRPPLPDPADVARRSLRALREHGCTAALLVGYGPAERITPQVDAFAAAARAHGVELRDALRVTDGRYWSYLCASTSCCPPEGNPVDPAGSAAVAEAVARGFSAWPDRAALLDSIAPAAGEQRARMDRATVAAEARCARMWSRREPGGHASFSTAFRAEGLRAVRAAVDGARAGRPPEAPAAVAWLALLLVSVEVRDEAWLRIDPAEAGVHVDLWRRVLRLADPCYTAAPGSLLAFAAWLRGDLALADAALDRVARAVPDYSMAALIRRALDAGMPPGGWRPPAAEWPARRGPD</sequence>
<name>A0A7W8QST5_9ACTN</name>
<dbReference type="Pfam" id="PF13830">
    <property type="entry name" value="DUF4192"/>
    <property type="match status" value="1"/>
</dbReference>
<dbReference type="Proteomes" id="UP000572635">
    <property type="component" value="Unassembled WGS sequence"/>
</dbReference>
<reference evidence="1 2" key="1">
    <citation type="submission" date="2020-08" db="EMBL/GenBank/DDBJ databases">
        <title>Sequencing the genomes of 1000 actinobacteria strains.</title>
        <authorList>
            <person name="Klenk H.-P."/>
        </authorList>
    </citation>
    <scope>NUCLEOTIDE SEQUENCE [LARGE SCALE GENOMIC DNA]</scope>
    <source>
        <strain evidence="1 2">DSM 44551</strain>
    </source>
</reference>
<dbReference type="AlphaFoldDB" id="A0A7W8QST5"/>
<evidence type="ECO:0008006" key="3">
    <source>
        <dbReference type="Google" id="ProtNLM"/>
    </source>
</evidence>
<organism evidence="1 2">
    <name type="scientific">Nocardiopsis composta</name>
    <dbReference type="NCBI Taxonomy" id="157465"/>
    <lineage>
        <taxon>Bacteria</taxon>
        <taxon>Bacillati</taxon>
        <taxon>Actinomycetota</taxon>
        <taxon>Actinomycetes</taxon>
        <taxon>Streptosporangiales</taxon>
        <taxon>Nocardiopsidaceae</taxon>
        <taxon>Nocardiopsis</taxon>
    </lineage>
</organism>
<dbReference type="InterPro" id="IPR025447">
    <property type="entry name" value="DUF4192"/>
</dbReference>
<accession>A0A7W8QST5</accession>
<comment type="caution">
    <text evidence="1">The sequence shown here is derived from an EMBL/GenBank/DDBJ whole genome shotgun (WGS) entry which is preliminary data.</text>
</comment>
<proteinExistence type="predicted"/>
<dbReference type="RefSeq" id="WP_184397949.1">
    <property type="nucleotide sequence ID" value="NZ_JACHDB010000002.1"/>
</dbReference>